<dbReference type="Proteomes" id="UP001500218">
    <property type="component" value="Unassembled WGS sequence"/>
</dbReference>
<sequence length="167" mass="17820">MRRETPAIAVPAGPATDNLRVKAQSPTRGDPMGSVLNPYLSFAGTAREAMEFYRTVFGGSLTLNTFGEAGAPDPEIADQIMHAKLDTDAGYTIMASDTPPGMAHNPGDTISISLSGEDADLLSGYWEKLSADGTVTVPFEKQMWGDTFGACVDRYGIPWMVDVVQNA</sequence>
<reference evidence="3" key="1">
    <citation type="journal article" date="2019" name="Int. J. Syst. Evol. Microbiol.">
        <title>The Global Catalogue of Microorganisms (GCM) 10K type strain sequencing project: providing services to taxonomists for standard genome sequencing and annotation.</title>
        <authorList>
            <consortium name="The Broad Institute Genomics Platform"/>
            <consortium name="The Broad Institute Genome Sequencing Center for Infectious Disease"/>
            <person name="Wu L."/>
            <person name="Ma J."/>
        </authorList>
    </citation>
    <scope>NUCLEOTIDE SEQUENCE [LARGE SCALE GENOMIC DNA]</scope>
    <source>
        <strain evidence="3">JCM 13250</strain>
    </source>
</reference>
<dbReference type="EMBL" id="BAAALT010000122">
    <property type="protein sequence ID" value="GAA1813288.1"/>
    <property type="molecule type" value="Genomic_DNA"/>
</dbReference>
<dbReference type="Pfam" id="PF06983">
    <property type="entry name" value="3-dmu-9_3-mt"/>
    <property type="match status" value="1"/>
</dbReference>
<feature type="domain" description="PhnB-like" evidence="1">
    <location>
        <begin position="37"/>
        <end position="161"/>
    </location>
</feature>
<dbReference type="InterPro" id="IPR029068">
    <property type="entry name" value="Glyas_Bleomycin-R_OHBP_Dase"/>
</dbReference>
<dbReference type="Gene3D" id="3.10.180.10">
    <property type="entry name" value="2,3-Dihydroxybiphenyl 1,2-Dioxygenase, domain 1"/>
    <property type="match status" value="1"/>
</dbReference>
<dbReference type="InterPro" id="IPR028973">
    <property type="entry name" value="PhnB-like"/>
</dbReference>
<organism evidence="2 3">
    <name type="scientific">Luedemannella flava</name>
    <dbReference type="NCBI Taxonomy" id="349316"/>
    <lineage>
        <taxon>Bacteria</taxon>
        <taxon>Bacillati</taxon>
        <taxon>Actinomycetota</taxon>
        <taxon>Actinomycetes</taxon>
        <taxon>Micromonosporales</taxon>
        <taxon>Micromonosporaceae</taxon>
        <taxon>Luedemannella</taxon>
    </lineage>
</organism>
<dbReference type="CDD" id="cd06588">
    <property type="entry name" value="PhnB_like"/>
    <property type="match status" value="1"/>
</dbReference>
<accession>A0ABP4YHA9</accession>
<evidence type="ECO:0000259" key="1">
    <source>
        <dbReference type="Pfam" id="PF06983"/>
    </source>
</evidence>
<gene>
    <name evidence="2" type="ORF">GCM10009682_38080</name>
</gene>
<dbReference type="SUPFAM" id="SSF54593">
    <property type="entry name" value="Glyoxalase/Bleomycin resistance protein/Dihydroxybiphenyl dioxygenase"/>
    <property type="match status" value="1"/>
</dbReference>
<keyword evidence="3" id="KW-1185">Reference proteome</keyword>
<evidence type="ECO:0000313" key="2">
    <source>
        <dbReference type="EMBL" id="GAA1813288.1"/>
    </source>
</evidence>
<name>A0ABP4YHA9_9ACTN</name>
<comment type="caution">
    <text evidence="2">The sequence shown here is derived from an EMBL/GenBank/DDBJ whole genome shotgun (WGS) entry which is preliminary data.</text>
</comment>
<dbReference type="PANTHER" id="PTHR33990:SF1">
    <property type="entry name" value="PROTEIN YJDN"/>
    <property type="match status" value="1"/>
</dbReference>
<proteinExistence type="predicted"/>
<protein>
    <submittedName>
        <fullName evidence="2">VOC family protein</fullName>
    </submittedName>
</protein>
<evidence type="ECO:0000313" key="3">
    <source>
        <dbReference type="Proteomes" id="UP001500218"/>
    </source>
</evidence>
<dbReference type="PANTHER" id="PTHR33990">
    <property type="entry name" value="PROTEIN YJDN-RELATED"/>
    <property type="match status" value="1"/>
</dbReference>